<dbReference type="Proteomes" id="UP000284706">
    <property type="component" value="Unassembled WGS sequence"/>
</dbReference>
<feature type="compositionally biased region" description="Basic and acidic residues" evidence="1">
    <location>
        <begin position="87"/>
        <end position="103"/>
    </location>
</feature>
<feature type="region of interest" description="Disordered" evidence="1">
    <location>
        <begin position="137"/>
        <end position="174"/>
    </location>
</feature>
<gene>
    <name evidence="2" type="ORF">CVT26_008275</name>
</gene>
<keyword evidence="3" id="KW-1185">Reference proteome</keyword>
<reference evidence="2 3" key="1">
    <citation type="journal article" date="2018" name="Evol. Lett.">
        <title>Horizontal gene cluster transfer increased hallucinogenic mushroom diversity.</title>
        <authorList>
            <person name="Reynolds H.T."/>
            <person name="Vijayakumar V."/>
            <person name="Gluck-Thaler E."/>
            <person name="Korotkin H.B."/>
            <person name="Matheny P.B."/>
            <person name="Slot J.C."/>
        </authorList>
    </citation>
    <scope>NUCLEOTIDE SEQUENCE [LARGE SCALE GENOMIC DNA]</scope>
    <source>
        <strain evidence="2 3">SRW20</strain>
    </source>
</reference>
<sequence>MPTQHCMPDSCFPSCTLFPRRRDGKIALPRPLSDGRGSVLVDANFCCCASEAAYRAAQIRIERVPAYAGVGEVVPGHRSGLKSAFGHRNETSRRPEHDHDHRSGLLNNSSGSSTIQSNHLILNINQIQGIDQHLTAHEHPRSRDHAQQYHSSSNANTQGPLPREWTRQRRLQTRSRRQVYSTLDVLPSPFRIYTIN</sequence>
<feature type="region of interest" description="Disordered" evidence="1">
    <location>
        <begin position="78"/>
        <end position="112"/>
    </location>
</feature>
<proteinExistence type="predicted"/>
<evidence type="ECO:0000313" key="3">
    <source>
        <dbReference type="Proteomes" id="UP000284706"/>
    </source>
</evidence>
<feature type="compositionally biased region" description="Basic and acidic residues" evidence="1">
    <location>
        <begin position="137"/>
        <end position="147"/>
    </location>
</feature>
<dbReference type="EMBL" id="NHYE01004956">
    <property type="protein sequence ID" value="PPQ80374.1"/>
    <property type="molecule type" value="Genomic_DNA"/>
</dbReference>
<name>A0A409WPD5_9AGAR</name>
<comment type="caution">
    <text evidence="2">The sequence shown here is derived from an EMBL/GenBank/DDBJ whole genome shotgun (WGS) entry which is preliminary data.</text>
</comment>
<accession>A0A409WPD5</accession>
<feature type="compositionally biased region" description="Polar residues" evidence="1">
    <location>
        <begin position="148"/>
        <end position="159"/>
    </location>
</feature>
<dbReference type="AlphaFoldDB" id="A0A409WPD5"/>
<protein>
    <submittedName>
        <fullName evidence="2">Uncharacterized protein</fullName>
    </submittedName>
</protein>
<dbReference type="InParanoid" id="A0A409WPD5"/>
<evidence type="ECO:0000256" key="1">
    <source>
        <dbReference type="SAM" id="MobiDB-lite"/>
    </source>
</evidence>
<organism evidence="2 3">
    <name type="scientific">Gymnopilus dilepis</name>
    <dbReference type="NCBI Taxonomy" id="231916"/>
    <lineage>
        <taxon>Eukaryota</taxon>
        <taxon>Fungi</taxon>
        <taxon>Dikarya</taxon>
        <taxon>Basidiomycota</taxon>
        <taxon>Agaricomycotina</taxon>
        <taxon>Agaricomycetes</taxon>
        <taxon>Agaricomycetidae</taxon>
        <taxon>Agaricales</taxon>
        <taxon>Agaricineae</taxon>
        <taxon>Hymenogastraceae</taxon>
        <taxon>Gymnopilus</taxon>
    </lineage>
</organism>
<evidence type="ECO:0000313" key="2">
    <source>
        <dbReference type="EMBL" id="PPQ80374.1"/>
    </source>
</evidence>